<feature type="domain" description="SPX" evidence="8">
    <location>
        <begin position="1"/>
        <end position="162"/>
    </location>
</feature>
<feature type="transmembrane region" description="Helical" evidence="7">
    <location>
        <begin position="782"/>
        <end position="802"/>
    </location>
</feature>
<dbReference type="InterPro" id="IPR004331">
    <property type="entry name" value="SPX_dom"/>
</dbReference>
<organism evidence="9 10">
    <name type="scientific">Exophiala sideris</name>
    <dbReference type="NCBI Taxonomy" id="1016849"/>
    <lineage>
        <taxon>Eukaryota</taxon>
        <taxon>Fungi</taxon>
        <taxon>Dikarya</taxon>
        <taxon>Ascomycota</taxon>
        <taxon>Pezizomycotina</taxon>
        <taxon>Eurotiomycetes</taxon>
        <taxon>Chaetothyriomycetidae</taxon>
        <taxon>Chaetothyriales</taxon>
        <taxon>Herpotrichiellaceae</taxon>
        <taxon>Exophiala</taxon>
    </lineage>
</organism>
<feature type="compositionally biased region" description="Acidic residues" evidence="6">
    <location>
        <begin position="693"/>
        <end position="704"/>
    </location>
</feature>
<evidence type="ECO:0000256" key="2">
    <source>
        <dbReference type="ARBA" id="ARBA00022554"/>
    </source>
</evidence>
<feature type="transmembrane region" description="Helical" evidence="7">
    <location>
        <begin position="748"/>
        <end position="770"/>
    </location>
</feature>
<evidence type="ECO:0000313" key="9">
    <source>
        <dbReference type="EMBL" id="KAK5053650.1"/>
    </source>
</evidence>
<feature type="compositionally biased region" description="Basic and acidic residues" evidence="6">
    <location>
        <begin position="201"/>
        <end position="211"/>
    </location>
</feature>
<feature type="compositionally biased region" description="Basic residues" evidence="6">
    <location>
        <begin position="717"/>
        <end position="728"/>
    </location>
</feature>
<gene>
    <name evidence="9" type="ORF">LTR69_009295</name>
</gene>
<dbReference type="PANTHER" id="PTHR46140:SF1">
    <property type="entry name" value="VACUOLAR TRANSPORTER CHAPERONE COMPLEX SUBUNIT 4-RELATED"/>
    <property type="match status" value="1"/>
</dbReference>
<keyword evidence="5 7" id="KW-0472">Membrane</keyword>
<dbReference type="Proteomes" id="UP001345691">
    <property type="component" value="Unassembled WGS sequence"/>
</dbReference>
<feature type="region of interest" description="Disordered" evidence="6">
    <location>
        <begin position="198"/>
        <end position="219"/>
    </location>
</feature>
<evidence type="ECO:0000256" key="5">
    <source>
        <dbReference type="ARBA" id="ARBA00023136"/>
    </source>
</evidence>
<dbReference type="InterPro" id="IPR051572">
    <property type="entry name" value="VTC_Complex_Subunit"/>
</dbReference>
<dbReference type="CDD" id="cd14474">
    <property type="entry name" value="SPX_YDR089W"/>
    <property type="match status" value="1"/>
</dbReference>
<feature type="compositionally biased region" description="Low complexity" evidence="6">
    <location>
        <begin position="538"/>
        <end position="553"/>
    </location>
</feature>
<reference evidence="9 10" key="1">
    <citation type="submission" date="2023-08" db="EMBL/GenBank/DDBJ databases">
        <title>Black Yeasts Isolated from many extreme environments.</title>
        <authorList>
            <person name="Coleine C."/>
            <person name="Stajich J.E."/>
            <person name="Selbmann L."/>
        </authorList>
    </citation>
    <scope>NUCLEOTIDE SEQUENCE [LARGE SCALE GENOMIC DNA]</scope>
    <source>
        <strain evidence="9 10">CCFEE 6328</strain>
    </source>
</reference>
<sequence>MKFGDTLSQRSVPKWTAYNVNYNELKHLIKNKTSAGAAGPRDIPTQGRNKWEELENQLCRLLGAEYDNVTLFLRSKQGEIERRLAYLEKQIKIAQRAVQDNALDKPVLQARKYRQMLKDIEAIGDEIQSLSRFANVQKTAFRKILKKYRKWTGSTSLQTRLDVEVFSSKKLQTDFSDYLQQLAEEKAILTEELAEPMLTGRTREPSQERQNKRISASAKRSPITQITESVLRGPLAFDAAILTVPYGEASGSAFYWIHPDNLDEARTILLRHMRDAAVPSTHSRHNSETSLVAKKHVESFSKSNSIVTHMVVFDNAYRFVKDTSTARPSRIALGGHWSSEPNAVVTLAGLSPTSSGGTMLTINRQDLPRALQRQFPAPNISKEIAAIQNYLTEHRDVKPLAEVCSTRNRYVGITNTADVGNWATLDISVTVAPADLAVVGEPEHKSRAGDAFPYAILHIRWEFARTPAVVRAFDESHLVEQVNDFTIEDMVVHSAQKDLPAPSWQSLLDKDIRKVPILPRISRPGTANRTRLNPADVGGTSSGPSSTEGPAASIFSAGTNGQSSATSDGAGASDTAISKVSETTSPSTRKKKRARIVVPERSPPPTKYWNEFDDPESEYNQEEGYVIYVNPDESTFPGAETLSKAFEAISQGFNKGKATVISWLPPLSLKGHATADEQAPLLVDDQNSVTNTEDADTSSSETDEQLPQPQRSPTSGRRSRRSKRLSGSKFRAHQLLTPRQKMLERTLFYFYTGLIAISYILLVMSSILLGTGRRKAYFEVDAGVLAGVISAETCAVAAMILIMMRKQRLSVVHWGLVAVMVASVVMIGVALIALMFAGEGSGAERKGSVDGDDEWELLR</sequence>
<evidence type="ECO:0000256" key="7">
    <source>
        <dbReference type="SAM" id="Phobius"/>
    </source>
</evidence>
<dbReference type="PANTHER" id="PTHR46140">
    <property type="entry name" value="VACUOLAR TRANSPORTER CHAPERONE 1-RELATED"/>
    <property type="match status" value="1"/>
</dbReference>
<feature type="compositionally biased region" description="Low complexity" evidence="6">
    <location>
        <begin position="563"/>
        <end position="576"/>
    </location>
</feature>
<proteinExistence type="predicted"/>
<evidence type="ECO:0000259" key="8">
    <source>
        <dbReference type="PROSITE" id="PS51382"/>
    </source>
</evidence>
<feature type="compositionally biased region" description="Polar residues" evidence="6">
    <location>
        <begin position="578"/>
        <end position="587"/>
    </location>
</feature>
<keyword evidence="3 7" id="KW-0812">Transmembrane</keyword>
<comment type="caution">
    <text evidence="9">The sequence shown here is derived from an EMBL/GenBank/DDBJ whole genome shotgun (WGS) entry which is preliminary data.</text>
</comment>
<dbReference type="Gene3D" id="3.20.100.30">
    <property type="entry name" value="VTC, catalytic tunnel domain"/>
    <property type="match status" value="1"/>
</dbReference>
<comment type="subcellular location">
    <subcellularLocation>
        <location evidence="1">Vacuole membrane</location>
        <topology evidence="1">Multi-pass membrane protein</topology>
    </subcellularLocation>
</comment>
<evidence type="ECO:0000256" key="3">
    <source>
        <dbReference type="ARBA" id="ARBA00022692"/>
    </source>
</evidence>
<accession>A0ABR0J1J1</accession>
<feature type="region of interest" description="Disordered" evidence="6">
    <location>
        <begin position="519"/>
        <end position="616"/>
    </location>
</feature>
<feature type="transmembrane region" description="Helical" evidence="7">
    <location>
        <begin position="814"/>
        <end position="837"/>
    </location>
</feature>
<evidence type="ECO:0000313" key="10">
    <source>
        <dbReference type="Proteomes" id="UP001345691"/>
    </source>
</evidence>
<evidence type="ECO:0000256" key="6">
    <source>
        <dbReference type="SAM" id="MobiDB-lite"/>
    </source>
</evidence>
<keyword evidence="10" id="KW-1185">Reference proteome</keyword>
<dbReference type="EMBL" id="JAVRRF010000025">
    <property type="protein sequence ID" value="KAK5053650.1"/>
    <property type="molecule type" value="Genomic_DNA"/>
</dbReference>
<keyword evidence="4 7" id="KW-1133">Transmembrane helix</keyword>
<evidence type="ECO:0000256" key="1">
    <source>
        <dbReference type="ARBA" id="ARBA00004128"/>
    </source>
</evidence>
<evidence type="ECO:0000256" key="4">
    <source>
        <dbReference type="ARBA" id="ARBA00022989"/>
    </source>
</evidence>
<keyword evidence="2" id="KW-0926">Vacuole</keyword>
<dbReference type="InterPro" id="IPR042267">
    <property type="entry name" value="VTC_sf"/>
</dbReference>
<feature type="region of interest" description="Disordered" evidence="6">
    <location>
        <begin position="681"/>
        <end position="728"/>
    </location>
</feature>
<protein>
    <recommendedName>
        <fullName evidence="8">SPX domain-containing protein</fullName>
    </recommendedName>
</protein>
<name>A0ABR0J1J1_9EURO</name>
<dbReference type="PROSITE" id="PS51382">
    <property type="entry name" value="SPX"/>
    <property type="match status" value="1"/>
</dbReference>